<keyword evidence="1" id="KW-0472">Membrane</keyword>
<keyword evidence="1" id="KW-1133">Transmembrane helix</keyword>
<feature type="transmembrane region" description="Helical" evidence="1">
    <location>
        <begin position="44"/>
        <end position="64"/>
    </location>
</feature>
<evidence type="ECO:0000313" key="2">
    <source>
        <dbReference type="EnsemblMetazoa" id="G15030.1:cds"/>
    </source>
</evidence>
<sequence length="92" mass="10769">MQGKSDNFYRGQLPTIPKPRQTTNLVVRQSQELVTFLEGKMMRILSVLLMALYLLSCASAYVIYRMGPIYRRPIYRAYYNHDIDDDNIVYLG</sequence>
<evidence type="ECO:0000313" key="3">
    <source>
        <dbReference type="Proteomes" id="UP000005408"/>
    </source>
</evidence>
<evidence type="ECO:0000256" key="1">
    <source>
        <dbReference type="SAM" id="Phobius"/>
    </source>
</evidence>
<dbReference type="AlphaFoldDB" id="A0A8W8IMI3"/>
<keyword evidence="3" id="KW-1185">Reference proteome</keyword>
<reference evidence="2" key="1">
    <citation type="submission" date="2022-08" db="UniProtKB">
        <authorList>
            <consortium name="EnsemblMetazoa"/>
        </authorList>
    </citation>
    <scope>IDENTIFICATION</scope>
    <source>
        <strain evidence="2">05x7-T-G4-1.051#20</strain>
    </source>
</reference>
<protein>
    <submittedName>
        <fullName evidence="2">Uncharacterized protein</fullName>
    </submittedName>
</protein>
<organism evidence="2 3">
    <name type="scientific">Magallana gigas</name>
    <name type="common">Pacific oyster</name>
    <name type="synonym">Crassostrea gigas</name>
    <dbReference type="NCBI Taxonomy" id="29159"/>
    <lineage>
        <taxon>Eukaryota</taxon>
        <taxon>Metazoa</taxon>
        <taxon>Spiralia</taxon>
        <taxon>Lophotrochozoa</taxon>
        <taxon>Mollusca</taxon>
        <taxon>Bivalvia</taxon>
        <taxon>Autobranchia</taxon>
        <taxon>Pteriomorphia</taxon>
        <taxon>Ostreida</taxon>
        <taxon>Ostreoidea</taxon>
        <taxon>Ostreidae</taxon>
        <taxon>Magallana</taxon>
    </lineage>
</organism>
<keyword evidence="1" id="KW-0812">Transmembrane</keyword>
<dbReference type="Proteomes" id="UP000005408">
    <property type="component" value="Unassembled WGS sequence"/>
</dbReference>
<name>A0A8W8IMI3_MAGGI</name>
<proteinExistence type="predicted"/>
<dbReference type="EnsemblMetazoa" id="G15030.1">
    <property type="protein sequence ID" value="G15030.1:cds"/>
    <property type="gene ID" value="G15030"/>
</dbReference>
<accession>A0A8W8IMI3</accession>